<dbReference type="InterPro" id="IPR018824">
    <property type="entry name" value="Conidiation-specific_6"/>
</dbReference>
<reference evidence="3" key="1">
    <citation type="journal article" date="2011" name="Science">
        <title>The plant cell wall-decomposing machinery underlies the functional diversity of forest fungi.</title>
        <authorList>
            <person name="Eastwood D.C."/>
            <person name="Floudas D."/>
            <person name="Binder M."/>
            <person name="Majcherczyk A."/>
            <person name="Schneider P."/>
            <person name="Aerts A."/>
            <person name="Asiegbu F.O."/>
            <person name="Baker S.E."/>
            <person name="Barry K."/>
            <person name="Bendiksby M."/>
            <person name="Blumentritt M."/>
            <person name="Coutinho P.M."/>
            <person name="Cullen D."/>
            <person name="de Vries R.P."/>
            <person name="Gathman A."/>
            <person name="Goodell B."/>
            <person name="Henrissat B."/>
            <person name="Ihrmark K."/>
            <person name="Kauserud H."/>
            <person name="Kohler A."/>
            <person name="LaButti K."/>
            <person name="Lapidus A."/>
            <person name="Lavin J.L."/>
            <person name="Lee Y.-H."/>
            <person name="Lindquist E."/>
            <person name="Lilly W."/>
            <person name="Lucas S."/>
            <person name="Morin E."/>
            <person name="Murat C."/>
            <person name="Oguiza J.A."/>
            <person name="Park J."/>
            <person name="Pisabarro A.G."/>
            <person name="Riley R."/>
            <person name="Rosling A."/>
            <person name="Salamov A."/>
            <person name="Schmidt O."/>
            <person name="Schmutz J."/>
            <person name="Skrede I."/>
            <person name="Stenlid J."/>
            <person name="Wiebenga A."/>
            <person name="Xie X."/>
            <person name="Kuees U."/>
            <person name="Hibbett D.S."/>
            <person name="Hoffmeister D."/>
            <person name="Hoegberg N."/>
            <person name="Martin F."/>
            <person name="Grigoriev I.V."/>
            <person name="Watkinson S.C."/>
        </authorList>
    </citation>
    <scope>NUCLEOTIDE SEQUENCE [LARGE SCALE GENOMIC DNA]</scope>
    <source>
        <strain evidence="3">S7.9</strain>
    </source>
</reference>
<dbReference type="PANTHER" id="PTHR36576">
    <property type="entry name" value="UPF0654 PROTEIN C11D3.01C-RELATED"/>
    <property type="match status" value="1"/>
</dbReference>
<dbReference type="OrthoDB" id="5419162at2759"/>
<proteinExistence type="predicted"/>
<dbReference type="EMBL" id="GL945432">
    <property type="protein sequence ID" value="EGO26918.1"/>
    <property type="molecule type" value="Genomic_DNA"/>
</dbReference>
<protein>
    <recommendedName>
        <fullName evidence="4">Conidiation-specific protein 6</fullName>
    </recommendedName>
</protein>
<dbReference type="AlphaFoldDB" id="F8NSE0"/>
<dbReference type="RefSeq" id="XP_007317091.1">
    <property type="nucleotide sequence ID" value="XM_007317029.1"/>
</dbReference>
<feature type="compositionally biased region" description="Basic and acidic residues" evidence="1">
    <location>
        <begin position="74"/>
        <end position="89"/>
    </location>
</feature>
<dbReference type="HOGENOM" id="CLU_107705_2_1_1"/>
<dbReference type="KEGG" id="sla:SERLADRAFT_464537"/>
<accession>F8NSE0</accession>
<gene>
    <name evidence="2" type="ORF">SERLADRAFT_464537</name>
</gene>
<dbReference type="GeneID" id="18818762"/>
<evidence type="ECO:0000256" key="1">
    <source>
        <dbReference type="SAM" id="MobiDB-lite"/>
    </source>
</evidence>
<dbReference type="Pfam" id="PF10346">
    <property type="entry name" value="Con-6"/>
    <property type="match status" value="2"/>
</dbReference>
<dbReference type="InterPro" id="IPR052670">
    <property type="entry name" value="UPF0654_domain"/>
</dbReference>
<organism evidence="3">
    <name type="scientific">Serpula lacrymans var. lacrymans (strain S7.9)</name>
    <name type="common">Dry rot fungus</name>
    <dbReference type="NCBI Taxonomy" id="578457"/>
    <lineage>
        <taxon>Eukaryota</taxon>
        <taxon>Fungi</taxon>
        <taxon>Dikarya</taxon>
        <taxon>Basidiomycota</taxon>
        <taxon>Agaricomycotina</taxon>
        <taxon>Agaricomycetes</taxon>
        <taxon>Agaricomycetidae</taxon>
        <taxon>Boletales</taxon>
        <taxon>Coniophorineae</taxon>
        <taxon>Serpulaceae</taxon>
        <taxon>Serpula</taxon>
    </lineage>
</organism>
<evidence type="ECO:0000313" key="3">
    <source>
        <dbReference type="Proteomes" id="UP000008064"/>
    </source>
</evidence>
<sequence>MQSSKNTGNVAGGHKAAVQNPNVSSEAKEHSQNVLEEMGSKGELPEQTGGDEGRNPGNIVGGHKATLKNPNVSEEAKQHSKKVLDDMDV</sequence>
<evidence type="ECO:0000313" key="2">
    <source>
        <dbReference type="EMBL" id="EGO26918.1"/>
    </source>
</evidence>
<feature type="region of interest" description="Disordered" evidence="1">
    <location>
        <begin position="1"/>
        <end position="89"/>
    </location>
</feature>
<evidence type="ECO:0008006" key="4">
    <source>
        <dbReference type="Google" id="ProtNLM"/>
    </source>
</evidence>
<dbReference type="PANTHER" id="PTHR36576:SF1">
    <property type="entry name" value="UPF0654 PROTEIN C11D3.01C-RELATED"/>
    <property type="match status" value="1"/>
</dbReference>
<dbReference type="GO" id="GO:0005737">
    <property type="term" value="C:cytoplasm"/>
    <property type="evidence" value="ECO:0007669"/>
    <property type="project" value="TreeGrafter"/>
</dbReference>
<name>F8NSE0_SERL9</name>
<dbReference type="Proteomes" id="UP000008064">
    <property type="component" value="Unassembled WGS sequence"/>
</dbReference>